<gene>
    <name evidence="2" type="ORF">M378DRAFT_167162</name>
</gene>
<feature type="non-terminal residue" evidence="2">
    <location>
        <position position="1"/>
    </location>
</feature>
<dbReference type="EMBL" id="KN818286">
    <property type="protein sequence ID" value="KIL61330.1"/>
    <property type="molecule type" value="Genomic_DNA"/>
</dbReference>
<dbReference type="HOGENOM" id="CLU_3129611_0_0_1"/>
<dbReference type="AlphaFoldDB" id="A0A0C2SE44"/>
<sequence>SISLSSKLQKNPNVQAHRQTRSTQNLATIQALEVLELLWPKVETEEVHSTV</sequence>
<keyword evidence="3" id="KW-1185">Reference proteome</keyword>
<name>A0A0C2SE44_AMAMK</name>
<evidence type="ECO:0000313" key="2">
    <source>
        <dbReference type="EMBL" id="KIL61330.1"/>
    </source>
</evidence>
<accession>A0A0C2SE44</accession>
<feature type="non-terminal residue" evidence="2">
    <location>
        <position position="51"/>
    </location>
</feature>
<organism evidence="2 3">
    <name type="scientific">Amanita muscaria (strain Koide BX008)</name>
    <dbReference type="NCBI Taxonomy" id="946122"/>
    <lineage>
        <taxon>Eukaryota</taxon>
        <taxon>Fungi</taxon>
        <taxon>Dikarya</taxon>
        <taxon>Basidiomycota</taxon>
        <taxon>Agaricomycotina</taxon>
        <taxon>Agaricomycetes</taxon>
        <taxon>Agaricomycetidae</taxon>
        <taxon>Agaricales</taxon>
        <taxon>Pluteineae</taxon>
        <taxon>Amanitaceae</taxon>
        <taxon>Amanita</taxon>
    </lineage>
</organism>
<proteinExistence type="predicted"/>
<feature type="region of interest" description="Disordered" evidence="1">
    <location>
        <begin position="1"/>
        <end position="22"/>
    </location>
</feature>
<evidence type="ECO:0000313" key="3">
    <source>
        <dbReference type="Proteomes" id="UP000054549"/>
    </source>
</evidence>
<dbReference type="Proteomes" id="UP000054549">
    <property type="component" value="Unassembled WGS sequence"/>
</dbReference>
<reference evidence="2 3" key="1">
    <citation type="submission" date="2014-04" db="EMBL/GenBank/DDBJ databases">
        <title>Evolutionary Origins and Diversification of the Mycorrhizal Mutualists.</title>
        <authorList>
            <consortium name="DOE Joint Genome Institute"/>
            <consortium name="Mycorrhizal Genomics Consortium"/>
            <person name="Kohler A."/>
            <person name="Kuo A."/>
            <person name="Nagy L.G."/>
            <person name="Floudas D."/>
            <person name="Copeland A."/>
            <person name="Barry K.W."/>
            <person name="Cichocki N."/>
            <person name="Veneault-Fourrey C."/>
            <person name="LaButti K."/>
            <person name="Lindquist E.A."/>
            <person name="Lipzen A."/>
            <person name="Lundell T."/>
            <person name="Morin E."/>
            <person name="Murat C."/>
            <person name="Riley R."/>
            <person name="Ohm R."/>
            <person name="Sun H."/>
            <person name="Tunlid A."/>
            <person name="Henrissat B."/>
            <person name="Grigoriev I.V."/>
            <person name="Hibbett D.S."/>
            <person name="Martin F."/>
        </authorList>
    </citation>
    <scope>NUCLEOTIDE SEQUENCE [LARGE SCALE GENOMIC DNA]</scope>
    <source>
        <strain evidence="2 3">Koide BX008</strain>
    </source>
</reference>
<protein>
    <submittedName>
        <fullName evidence="2">Uncharacterized protein</fullName>
    </submittedName>
</protein>
<dbReference type="InParanoid" id="A0A0C2SE44"/>
<evidence type="ECO:0000256" key="1">
    <source>
        <dbReference type="SAM" id="MobiDB-lite"/>
    </source>
</evidence>